<gene>
    <name evidence="3" type="ORF">GFH48_14535</name>
</gene>
<dbReference type="AlphaFoldDB" id="A0A5Q0LCQ4"/>
<dbReference type="Gene3D" id="1.10.4080.10">
    <property type="entry name" value="ADP-ribosylation/Crystallin J1"/>
    <property type="match status" value="1"/>
</dbReference>
<dbReference type="InterPro" id="IPR050792">
    <property type="entry name" value="ADP-ribosylglycohydrolase"/>
</dbReference>
<dbReference type="PANTHER" id="PTHR16222">
    <property type="entry name" value="ADP-RIBOSYLGLYCOHYDROLASE"/>
    <property type="match status" value="1"/>
</dbReference>
<feature type="binding site" evidence="1">
    <location>
        <position position="348"/>
    </location>
    <ligand>
        <name>Mg(2+)</name>
        <dbReference type="ChEBI" id="CHEBI:18420"/>
        <label>1</label>
    </ligand>
</feature>
<feature type="binding site" evidence="1">
    <location>
        <position position="142"/>
    </location>
    <ligand>
        <name>Mg(2+)</name>
        <dbReference type="ChEBI" id="CHEBI:18420"/>
        <label>1</label>
    </ligand>
</feature>
<feature type="binding site" evidence="1">
    <location>
        <position position="144"/>
    </location>
    <ligand>
        <name>Mg(2+)</name>
        <dbReference type="ChEBI" id="CHEBI:18420"/>
        <label>1</label>
    </ligand>
</feature>
<evidence type="ECO:0000313" key="3">
    <source>
        <dbReference type="EMBL" id="QFZ74307.1"/>
    </source>
</evidence>
<dbReference type="PANTHER" id="PTHR16222:SF12">
    <property type="entry name" value="ADP-RIBOSYLGLYCOHYDROLASE-RELATED"/>
    <property type="match status" value="1"/>
</dbReference>
<keyword evidence="1" id="KW-0479">Metal-binding</keyword>
<keyword evidence="4" id="KW-1185">Reference proteome</keyword>
<name>A0A5Q0LCQ4_9ACTN</name>
<dbReference type="Pfam" id="PF03747">
    <property type="entry name" value="ADP_ribosyl_GH"/>
    <property type="match status" value="1"/>
</dbReference>
<dbReference type="EMBL" id="CP045643">
    <property type="protein sequence ID" value="QFZ74307.1"/>
    <property type="molecule type" value="Genomic_DNA"/>
</dbReference>
<feature type="region of interest" description="Disordered" evidence="2">
    <location>
        <begin position="1"/>
        <end position="25"/>
    </location>
</feature>
<accession>A0A5Q0LCQ4</accession>
<organism evidence="3 4">
    <name type="scientific">Streptomyces fagopyri</name>
    <dbReference type="NCBI Taxonomy" id="2662397"/>
    <lineage>
        <taxon>Bacteria</taxon>
        <taxon>Bacillati</taxon>
        <taxon>Actinomycetota</taxon>
        <taxon>Actinomycetes</taxon>
        <taxon>Kitasatosporales</taxon>
        <taxon>Streptomycetaceae</taxon>
        <taxon>Streptomyces</taxon>
    </lineage>
</organism>
<dbReference type="GO" id="GO:0046872">
    <property type="term" value="F:metal ion binding"/>
    <property type="evidence" value="ECO:0007669"/>
    <property type="project" value="UniProtKB-KW"/>
</dbReference>
<dbReference type="KEGG" id="sfy:GFH48_14535"/>
<protein>
    <submittedName>
        <fullName evidence="3">ADP-ribosylglycohydrolase family protein</fullName>
    </submittedName>
</protein>
<dbReference type="SUPFAM" id="SSF101478">
    <property type="entry name" value="ADP-ribosylglycohydrolase"/>
    <property type="match status" value="1"/>
</dbReference>
<evidence type="ECO:0000256" key="1">
    <source>
        <dbReference type="PIRSR" id="PIRSR605502-1"/>
    </source>
</evidence>
<keyword evidence="1" id="KW-0460">Magnesium</keyword>
<dbReference type="GO" id="GO:0016787">
    <property type="term" value="F:hydrolase activity"/>
    <property type="evidence" value="ECO:0007669"/>
    <property type="project" value="UniProtKB-KW"/>
</dbReference>
<feature type="binding site" evidence="1">
    <location>
        <position position="351"/>
    </location>
    <ligand>
        <name>Mg(2+)</name>
        <dbReference type="ChEBI" id="CHEBI:18420"/>
        <label>1</label>
    </ligand>
</feature>
<dbReference type="InterPro" id="IPR005502">
    <property type="entry name" value="Ribosyl_crysJ1"/>
</dbReference>
<sequence>MARWSAQDGVRVPGPANRSRQRAGDGVLVPGRVVVRGERRVGTGACGGPSGTVWSYRAFPAGPGRRARTPVRQSVPTGIILPMTPEPNSVRTDRPSARRSLEGLALGDAFGERWFPLVRDHPRAYAEIRARLTPHEPVWHWTDDTAMALGVLRVLDQYGEVRPRELAQAFALGHDADPARGYGHGMRRLLPRLVQEPERWPELARELFDGEGSLGNGAAMRVAPLGAWFHRSLPLVAEQAALSARVTHAHPEGVAGAVAVATAAALSVRGELDLTAVAAATPASAVRDGLTEAAGVPFTTEPWKAADLLGSGRRVRADDTVPFAVWCAARHPADLVSALWTTAEGFGDVDTTCAITGGIVAARTGVDGVPQEWLRRREALPGAS</sequence>
<feature type="binding site" evidence="1">
    <location>
        <position position="143"/>
    </location>
    <ligand>
        <name>Mg(2+)</name>
        <dbReference type="ChEBI" id="CHEBI:18420"/>
        <label>1</label>
    </ligand>
</feature>
<keyword evidence="3" id="KW-0378">Hydrolase</keyword>
<evidence type="ECO:0000256" key="2">
    <source>
        <dbReference type="SAM" id="MobiDB-lite"/>
    </source>
</evidence>
<evidence type="ECO:0000313" key="4">
    <source>
        <dbReference type="Proteomes" id="UP000326179"/>
    </source>
</evidence>
<dbReference type="InterPro" id="IPR036705">
    <property type="entry name" value="Ribosyl_crysJ1_sf"/>
</dbReference>
<dbReference type="Proteomes" id="UP000326179">
    <property type="component" value="Chromosome"/>
</dbReference>
<feature type="binding site" evidence="1">
    <location>
        <position position="350"/>
    </location>
    <ligand>
        <name>Mg(2+)</name>
        <dbReference type="ChEBI" id="CHEBI:18420"/>
        <label>1</label>
    </ligand>
</feature>
<proteinExistence type="predicted"/>
<reference evidence="3 4" key="1">
    <citation type="submission" date="2019-10" db="EMBL/GenBank/DDBJ databases">
        <title>A novel species.</title>
        <authorList>
            <person name="Gao J."/>
        </authorList>
    </citation>
    <scope>NUCLEOTIDE SEQUENCE [LARGE SCALE GENOMIC DNA]</scope>
    <source>
        <strain evidence="3 4">QMT-28</strain>
    </source>
</reference>
<comment type="cofactor">
    <cofactor evidence="1">
        <name>Mg(2+)</name>
        <dbReference type="ChEBI" id="CHEBI:18420"/>
    </cofactor>
    <text evidence="1">Binds 2 magnesium ions per subunit.</text>
</comment>